<name>A0A927ICD8_9ACTN</name>
<dbReference type="InterPro" id="IPR013549">
    <property type="entry name" value="DUF1731"/>
</dbReference>
<sequence>MRIAITGSSGLIGSALLRSLRTDGHEVVRLVRQRPTAPDEVRWDPSGGRVDPAALDGLDGLVHLAGAGIGDRRWTDAYKRRIRDSRVHGTTTLAEAVAALPAPPRVLVCASGISYYGDTGDRPVDEEAPGGSGFLADVCREWEAAAEPARTAGVRTVFARTGMVVSGDGGAWGQRLMPLFRAGMGGRVGNGRQYWSFISLRDHVAALRRLLADDRFDGPVNVTGPRPVTNAELTAVMGRVLRRPAVFTAPAPALRLALGDFADELLASTRVVPARLLDAGFTFAHPGIEDAVRAAATRR</sequence>
<evidence type="ECO:0000259" key="3">
    <source>
        <dbReference type="Pfam" id="PF08338"/>
    </source>
</evidence>
<keyword evidence="5" id="KW-1185">Reference proteome</keyword>
<dbReference type="PANTHER" id="PTHR11092:SF0">
    <property type="entry name" value="EPIMERASE FAMILY PROTEIN SDR39U1"/>
    <property type="match status" value="1"/>
</dbReference>
<accession>A0A927ICD8</accession>
<dbReference type="Pfam" id="PF01370">
    <property type="entry name" value="Epimerase"/>
    <property type="match status" value="1"/>
</dbReference>
<evidence type="ECO:0000313" key="4">
    <source>
        <dbReference type="EMBL" id="MBD3931141.1"/>
    </source>
</evidence>
<proteinExistence type="inferred from homology"/>
<dbReference type="CDD" id="cd05242">
    <property type="entry name" value="SDR_a8"/>
    <property type="match status" value="1"/>
</dbReference>
<dbReference type="Proteomes" id="UP000632289">
    <property type="component" value="Unassembled WGS sequence"/>
</dbReference>
<dbReference type="Pfam" id="PF08338">
    <property type="entry name" value="DUF1731"/>
    <property type="match status" value="1"/>
</dbReference>
<organism evidence="4 5">
    <name type="scientific">Streptomyces chumphonensis</name>
    <dbReference type="NCBI Taxonomy" id="1214925"/>
    <lineage>
        <taxon>Bacteria</taxon>
        <taxon>Bacillati</taxon>
        <taxon>Actinomycetota</taxon>
        <taxon>Actinomycetes</taxon>
        <taxon>Kitasatosporales</taxon>
        <taxon>Streptomycetaceae</taxon>
        <taxon>Streptomyces</taxon>
    </lineage>
</organism>
<evidence type="ECO:0000313" key="5">
    <source>
        <dbReference type="Proteomes" id="UP000632289"/>
    </source>
</evidence>
<dbReference type="Gene3D" id="3.40.50.720">
    <property type="entry name" value="NAD(P)-binding Rossmann-like Domain"/>
    <property type="match status" value="1"/>
</dbReference>
<comment type="similarity">
    <text evidence="1">Belongs to the NAD(P)-dependent epimerase/dehydratase family. SDR39U1 subfamily.</text>
</comment>
<evidence type="ECO:0000259" key="2">
    <source>
        <dbReference type="Pfam" id="PF01370"/>
    </source>
</evidence>
<dbReference type="RefSeq" id="WP_191208450.1">
    <property type="nucleotide sequence ID" value="NZ_BAABKL010000032.1"/>
</dbReference>
<dbReference type="PANTHER" id="PTHR11092">
    <property type="entry name" value="SUGAR NUCLEOTIDE EPIMERASE RELATED"/>
    <property type="match status" value="1"/>
</dbReference>
<dbReference type="NCBIfam" id="TIGR01777">
    <property type="entry name" value="yfcH"/>
    <property type="match status" value="1"/>
</dbReference>
<dbReference type="SUPFAM" id="SSF51735">
    <property type="entry name" value="NAD(P)-binding Rossmann-fold domains"/>
    <property type="match status" value="1"/>
</dbReference>
<reference evidence="4" key="1">
    <citation type="submission" date="2020-09" db="EMBL/GenBank/DDBJ databases">
        <title>Secondary metabolite and genome analysis of marine Streptomyces chumphonensis KK1-2T.</title>
        <authorList>
            <person name="Phongsopitanun W."/>
            <person name="Kanchanasin P."/>
            <person name="Pittayakhajonwut P."/>
            <person name="Suwanborirux K."/>
            <person name="Tanasupawat S."/>
        </authorList>
    </citation>
    <scope>NUCLEOTIDE SEQUENCE</scope>
    <source>
        <strain evidence="4">KK1-2</strain>
    </source>
</reference>
<gene>
    <name evidence="4" type="ORF">IF129_06150</name>
</gene>
<dbReference type="InterPro" id="IPR036291">
    <property type="entry name" value="NAD(P)-bd_dom_sf"/>
</dbReference>
<dbReference type="InterPro" id="IPR001509">
    <property type="entry name" value="Epimerase_deHydtase"/>
</dbReference>
<feature type="domain" description="NAD-dependent epimerase/dehydratase" evidence="2">
    <location>
        <begin position="3"/>
        <end position="214"/>
    </location>
</feature>
<evidence type="ECO:0000256" key="1">
    <source>
        <dbReference type="ARBA" id="ARBA00009353"/>
    </source>
</evidence>
<dbReference type="EMBL" id="JACXYU010000002">
    <property type="protein sequence ID" value="MBD3931141.1"/>
    <property type="molecule type" value="Genomic_DNA"/>
</dbReference>
<comment type="caution">
    <text evidence="4">The sequence shown here is derived from an EMBL/GenBank/DDBJ whole genome shotgun (WGS) entry which is preliminary data.</text>
</comment>
<dbReference type="InterPro" id="IPR010099">
    <property type="entry name" value="SDR39U1"/>
</dbReference>
<feature type="domain" description="DUF1731" evidence="3">
    <location>
        <begin position="249"/>
        <end position="294"/>
    </location>
</feature>
<dbReference type="AlphaFoldDB" id="A0A927ICD8"/>
<protein>
    <submittedName>
        <fullName evidence="4">TIGR01777 family protein</fullName>
    </submittedName>
</protein>